<dbReference type="PROSITE" id="PS51842">
    <property type="entry name" value="IF_ROD_2"/>
    <property type="match status" value="1"/>
</dbReference>
<gene>
    <name evidence="5" type="ORF">WMY93_006660</name>
</gene>
<evidence type="ECO:0000256" key="1">
    <source>
        <dbReference type="ARBA" id="ARBA00022754"/>
    </source>
</evidence>
<keyword evidence="1" id="KW-0403">Intermediate filament</keyword>
<dbReference type="PANTHER" id="PTHR23239">
    <property type="entry name" value="INTERMEDIATE FILAMENT"/>
    <property type="match status" value="1"/>
</dbReference>
<dbReference type="InterPro" id="IPR039008">
    <property type="entry name" value="IF_rod_dom"/>
</dbReference>
<dbReference type="Gene3D" id="1.20.5.500">
    <property type="entry name" value="Single helix bin"/>
    <property type="match status" value="1"/>
</dbReference>
<proteinExistence type="predicted"/>
<reference evidence="6" key="1">
    <citation type="submission" date="2024-04" db="EMBL/GenBank/DDBJ databases">
        <title>Salinicola lusitanus LLJ914,a marine bacterium isolated from the Okinawa Trough.</title>
        <authorList>
            <person name="Li J."/>
        </authorList>
    </citation>
    <scope>NUCLEOTIDE SEQUENCE [LARGE SCALE GENOMIC DNA]</scope>
</reference>
<dbReference type="InterPro" id="IPR002957">
    <property type="entry name" value="Keratin_I"/>
</dbReference>
<evidence type="ECO:0000256" key="3">
    <source>
        <dbReference type="SAM" id="Coils"/>
    </source>
</evidence>
<accession>A0AAW0PL64</accession>
<sequence>MQIEGLKERLIFLKKNHEEVTCSLEDTSGWTSYRSLEVKPAVDLGAIMEEMRDQYERDAEKTEKNWKPGSHKKQRELDKQVIWIRKSCVTSKSEISDLRRKLQALQIELQSQLSLKASLEEL</sequence>
<dbReference type="Pfam" id="PF00038">
    <property type="entry name" value="Filament"/>
    <property type="match status" value="1"/>
</dbReference>
<evidence type="ECO:0000256" key="2">
    <source>
        <dbReference type="ARBA" id="ARBA00023054"/>
    </source>
</evidence>
<organism evidence="5 6">
    <name type="scientific">Mugilogobius chulae</name>
    <name type="common">yellowstripe goby</name>
    <dbReference type="NCBI Taxonomy" id="88201"/>
    <lineage>
        <taxon>Eukaryota</taxon>
        <taxon>Metazoa</taxon>
        <taxon>Chordata</taxon>
        <taxon>Craniata</taxon>
        <taxon>Vertebrata</taxon>
        <taxon>Euteleostomi</taxon>
        <taxon>Actinopterygii</taxon>
        <taxon>Neopterygii</taxon>
        <taxon>Teleostei</taxon>
        <taxon>Neoteleostei</taxon>
        <taxon>Acanthomorphata</taxon>
        <taxon>Gobiaria</taxon>
        <taxon>Gobiiformes</taxon>
        <taxon>Gobioidei</taxon>
        <taxon>Gobiidae</taxon>
        <taxon>Gobionellinae</taxon>
        <taxon>Mugilogobius</taxon>
    </lineage>
</organism>
<dbReference type="GO" id="GO:0005882">
    <property type="term" value="C:intermediate filament"/>
    <property type="evidence" value="ECO:0007669"/>
    <property type="project" value="UniProtKB-KW"/>
</dbReference>
<dbReference type="GO" id="GO:0005198">
    <property type="term" value="F:structural molecule activity"/>
    <property type="evidence" value="ECO:0007669"/>
    <property type="project" value="InterPro"/>
</dbReference>
<dbReference type="AlphaFoldDB" id="A0AAW0PL64"/>
<comment type="caution">
    <text evidence="5">The sequence shown here is derived from an EMBL/GenBank/DDBJ whole genome shotgun (WGS) entry which is preliminary data.</text>
</comment>
<feature type="coiled-coil region" evidence="3">
    <location>
        <begin position="45"/>
        <end position="122"/>
    </location>
</feature>
<feature type="domain" description="IF rod" evidence="4">
    <location>
        <begin position="1"/>
        <end position="122"/>
    </location>
</feature>
<name>A0AAW0PL64_9GOBI</name>
<evidence type="ECO:0000313" key="5">
    <source>
        <dbReference type="EMBL" id="KAK7930265.1"/>
    </source>
</evidence>
<keyword evidence="2 3" id="KW-0175">Coiled coil</keyword>
<protein>
    <recommendedName>
        <fullName evidence="4">IF rod domain-containing protein</fullName>
    </recommendedName>
</protein>
<evidence type="ECO:0000313" key="6">
    <source>
        <dbReference type="Proteomes" id="UP001460270"/>
    </source>
</evidence>
<dbReference type="EMBL" id="JBBPFD010000004">
    <property type="protein sequence ID" value="KAK7930265.1"/>
    <property type="molecule type" value="Genomic_DNA"/>
</dbReference>
<keyword evidence="6" id="KW-1185">Reference proteome</keyword>
<evidence type="ECO:0000259" key="4">
    <source>
        <dbReference type="PROSITE" id="PS51842"/>
    </source>
</evidence>
<dbReference type="Proteomes" id="UP001460270">
    <property type="component" value="Unassembled WGS sequence"/>
</dbReference>
<dbReference type="PRINTS" id="PR01248">
    <property type="entry name" value="TYPE1KERATIN"/>
</dbReference>
<dbReference type="PANTHER" id="PTHR23239:SF180">
    <property type="entry name" value="KERATIN, TYPE I CYTOSKELETAL 17"/>
    <property type="match status" value="1"/>
</dbReference>